<dbReference type="GO" id="GO:0005811">
    <property type="term" value="C:lipid droplet"/>
    <property type="evidence" value="ECO:0007669"/>
    <property type="project" value="UniProtKB-SubCell"/>
</dbReference>
<dbReference type="GO" id="GO:0006631">
    <property type="term" value="P:fatty acid metabolic process"/>
    <property type="evidence" value="ECO:0007669"/>
    <property type="project" value="UniProtKB-KW"/>
</dbReference>
<evidence type="ECO:0000256" key="21">
    <source>
        <dbReference type="ARBA" id="ARBA00047849"/>
    </source>
</evidence>
<keyword evidence="13" id="KW-0012">Acyltransferase</keyword>
<evidence type="ECO:0000256" key="20">
    <source>
        <dbReference type="ARBA" id="ARBA00047543"/>
    </source>
</evidence>
<evidence type="ECO:0000256" key="3">
    <source>
        <dbReference type="ARBA" id="ARBA00004496"/>
    </source>
</evidence>
<comment type="similarity">
    <text evidence="15">Belongs to the peptidase S33 family. ABHD4/ABHD5 subfamily.</text>
</comment>
<evidence type="ECO:0000256" key="1">
    <source>
        <dbReference type="ARBA" id="ARBA00000300"/>
    </source>
</evidence>
<comment type="catalytic activity">
    <reaction evidence="24">
        <text>1-(9Z-octadecenoyl)-sn-glycero-3-phosphate + (9Z)-octadecenoyl-CoA = 1,2-di-(9Z-octadecenoyl)-sn-glycero-3-phosphate + CoA</text>
        <dbReference type="Rhea" id="RHEA:37131"/>
        <dbReference type="ChEBI" id="CHEBI:57287"/>
        <dbReference type="ChEBI" id="CHEBI:57387"/>
        <dbReference type="ChEBI" id="CHEBI:74544"/>
        <dbReference type="ChEBI" id="CHEBI:74546"/>
    </reaction>
    <physiologicalReaction direction="left-to-right" evidence="24">
        <dbReference type="Rhea" id="RHEA:37132"/>
    </physiologicalReaction>
</comment>
<keyword evidence="8" id="KW-0551">Lipid droplet</keyword>
<dbReference type="GO" id="GO:0005739">
    <property type="term" value="C:mitochondrion"/>
    <property type="evidence" value="ECO:0007669"/>
    <property type="project" value="TreeGrafter"/>
</dbReference>
<organism evidence="26">
    <name type="scientific">Rhipicephalus appendiculatus</name>
    <name type="common">Brown ear tick</name>
    <dbReference type="NCBI Taxonomy" id="34631"/>
    <lineage>
        <taxon>Eukaryota</taxon>
        <taxon>Metazoa</taxon>
        <taxon>Ecdysozoa</taxon>
        <taxon>Arthropoda</taxon>
        <taxon>Chelicerata</taxon>
        <taxon>Arachnida</taxon>
        <taxon>Acari</taxon>
        <taxon>Parasitiformes</taxon>
        <taxon>Ixodida</taxon>
        <taxon>Ixodoidea</taxon>
        <taxon>Ixodidae</taxon>
        <taxon>Rhipicephalinae</taxon>
        <taxon>Rhipicephalus</taxon>
        <taxon>Rhipicephalus</taxon>
    </lineage>
</organism>
<evidence type="ECO:0000256" key="12">
    <source>
        <dbReference type="ARBA" id="ARBA00023098"/>
    </source>
</evidence>
<name>A0A131YYF9_RHIAP</name>
<dbReference type="PANTHER" id="PTHR42886:SF29">
    <property type="entry name" value="PUMMELIG, ISOFORM A"/>
    <property type="match status" value="1"/>
</dbReference>
<dbReference type="EC" id="2.3.1.51" evidence="5"/>
<evidence type="ECO:0000256" key="2">
    <source>
        <dbReference type="ARBA" id="ARBA00000816"/>
    </source>
</evidence>
<dbReference type="PRINTS" id="PR00111">
    <property type="entry name" value="ABHYDROLASE"/>
</dbReference>
<evidence type="ECO:0000256" key="7">
    <source>
        <dbReference type="ARBA" id="ARBA00022516"/>
    </source>
</evidence>
<proteinExistence type="inferred from homology"/>
<dbReference type="Pfam" id="PF00561">
    <property type="entry name" value="Abhydrolase_1"/>
    <property type="match status" value="1"/>
</dbReference>
<evidence type="ECO:0000256" key="4">
    <source>
        <dbReference type="ARBA" id="ARBA00004502"/>
    </source>
</evidence>
<comment type="catalytic activity">
    <reaction evidence="20">
        <text>1-octadecanoyl-sn-glycero-3-phosphate + (9Z)-octadecenoyl-CoA = 1-octadecanoyl-2-(9Z-octadecenoyl)-sn-glycero-3-phosphate + CoA</text>
        <dbReference type="Rhea" id="RHEA:37163"/>
        <dbReference type="ChEBI" id="CHEBI:57287"/>
        <dbReference type="ChEBI" id="CHEBI:57387"/>
        <dbReference type="ChEBI" id="CHEBI:74560"/>
        <dbReference type="ChEBI" id="CHEBI:74565"/>
    </reaction>
    <physiologicalReaction direction="left-to-right" evidence="20">
        <dbReference type="Rhea" id="RHEA:37164"/>
    </physiologicalReaction>
</comment>
<evidence type="ECO:0000256" key="23">
    <source>
        <dbReference type="ARBA" id="ARBA00048770"/>
    </source>
</evidence>
<evidence type="ECO:0000256" key="19">
    <source>
        <dbReference type="ARBA" id="ARBA00047525"/>
    </source>
</evidence>
<keyword evidence="10" id="KW-0221">Differentiation</keyword>
<dbReference type="GO" id="GO:0003841">
    <property type="term" value="F:1-acylglycerol-3-phosphate O-acyltransferase activity"/>
    <property type="evidence" value="ECO:0007669"/>
    <property type="project" value="UniProtKB-EC"/>
</dbReference>
<evidence type="ECO:0000256" key="5">
    <source>
        <dbReference type="ARBA" id="ARBA00013211"/>
    </source>
</evidence>
<dbReference type="AlphaFoldDB" id="A0A131YYF9"/>
<evidence type="ECO:0000256" key="16">
    <source>
        <dbReference type="ARBA" id="ARBA00040731"/>
    </source>
</evidence>
<evidence type="ECO:0000256" key="15">
    <source>
        <dbReference type="ARBA" id="ARBA00038097"/>
    </source>
</evidence>
<evidence type="ECO:0000256" key="11">
    <source>
        <dbReference type="ARBA" id="ARBA00022832"/>
    </source>
</evidence>
<dbReference type="EMBL" id="GEDV01005341">
    <property type="protein sequence ID" value="JAP83216.1"/>
    <property type="molecule type" value="Transcribed_RNA"/>
</dbReference>
<dbReference type="GO" id="GO:0006654">
    <property type="term" value="P:phosphatidic acid biosynthetic process"/>
    <property type="evidence" value="ECO:0007669"/>
    <property type="project" value="TreeGrafter"/>
</dbReference>
<comment type="catalytic activity">
    <reaction evidence="1">
        <text>a 1-acyl-sn-glycero-3-phosphate + an acyl-CoA = a 1,2-diacyl-sn-glycero-3-phosphate + CoA</text>
        <dbReference type="Rhea" id="RHEA:19709"/>
        <dbReference type="ChEBI" id="CHEBI:57287"/>
        <dbReference type="ChEBI" id="CHEBI:57970"/>
        <dbReference type="ChEBI" id="CHEBI:58342"/>
        <dbReference type="ChEBI" id="CHEBI:58608"/>
        <dbReference type="EC" id="2.3.1.51"/>
    </reaction>
    <physiologicalReaction direction="left-to-right" evidence="1">
        <dbReference type="Rhea" id="RHEA:19710"/>
    </physiologicalReaction>
</comment>
<accession>A0A131YYF9</accession>
<sequence length="408" mass="46031">MSLEDQSSAELSKGLRLLKHTCLLADTLLSSLIDLVPSWISSYIRWCPTSSEHLEEAERKLLSYVKLPIRSTYVSIDSILGCKGSHQIRTLQLGPGTKAAVEEERVPLVLVHGFGAGVALWLLNLDYLAQDRTTYCFDLLGFGRSSRPRLSRDSLEAEYQFVQSIEEWRAQVGLDRFVLLGHSMGGFLAASYAIRFPERVAHLVLADPWGFPERNTPRPALQLPSWVRVVSTLLSPFNPLAAVRIAGPWGPRLVEKIRPDIGKKYGHVVDDKQAVPHYIYHCNAQTPSGESAFKAMMTQYGWARHPMISRIGELHQSVPMTFIYGSRSWVDKQPGIRVQRLRPESEVDVEIIDGAGHHIFADKPEQFNEIVSKICRGADAAEKTNRALAEEKEKEEWEQREMVHRLAL</sequence>
<dbReference type="PANTHER" id="PTHR42886">
    <property type="entry name" value="RE40534P-RELATED"/>
    <property type="match status" value="1"/>
</dbReference>
<dbReference type="GO" id="GO:0052689">
    <property type="term" value="F:carboxylic ester hydrolase activity"/>
    <property type="evidence" value="ECO:0007669"/>
    <property type="project" value="TreeGrafter"/>
</dbReference>
<feature type="domain" description="AB hydrolase-1" evidence="25">
    <location>
        <begin position="107"/>
        <end position="364"/>
    </location>
</feature>
<evidence type="ECO:0000256" key="22">
    <source>
        <dbReference type="ARBA" id="ARBA00048632"/>
    </source>
</evidence>
<reference evidence="26" key="1">
    <citation type="journal article" date="2016" name="Ticks Tick Borne Dis.">
        <title>De novo assembly and annotation of the salivary gland transcriptome of Rhipicephalus appendiculatus male and female ticks during blood feeding.</title>
        <authorList>
            <person name="de Castro M.H."/>
            <person name="de Klerk D."/>
            <person name="Pienaar R."/>
            <person name="Latif A.A."/>
            <person name="Rees D.J."/>
            <person name="Mans B.J."/>
        </authorList>
    </citation>
    <scope>NUCLEOTIDE SEQUENCE</scope>
    <source>
        <tissue evidence="26">Salivary glands</tissue>
    </source>
</reference>
<keyword evidence="12" id="KW-0443">Lipid metabolism</keyword>
<dbReference type="InterPro" id="IPR029058">
    <property type="entry name" value="AB_hydrolase_fold"/>
</dbReference>
<dbReference type="InterPro" id="IPR000073">
    <property type="entry name" value="AB_hydrolase_1"/>
</dbReference>
<evidence type="ECO:0000256" key="10">
    <source>
        <dbReference type="ARBA" id="ARBA00022782"/>
    </source>
</evidence>
<evidence type="ECO:0000259" key="25">
    <source>
        <dbReference type="Pfam" id="PF00561"/>
    </source>
</evidence>
<evidence type="ECO:0000256" key="9">
    <source>
        <dbReference type="ARBA" id="ARBA00022679"/>
    </source>
</evidence>
<dbReference type="Gene3D" id="3.40.50.1820">
    <property type="entry name" value="alpha/beta hydrolase"/>
    <property type="match status" value="1"/>
</dbReference>
<comment type="catalytic activity">
    <reaction evidence="21">
        <text>eicosanoyl-CoA + 1-(9Z-octadecenoyl)-sn-glycero-3-phosphate = 1-(9Z)-octadecenoyl-2-eicosanoyl-sn-glycero-3-phosphate + CoA</text>
        <dbReference type="Rhea" id="RHEA:37451"/>
        <dbReference type="ChEBI" id="CHEBI:57287"/>
        <dbReference type="ChEBI" id="CHEBI:57380"/>
        <dbReference type="ChEBI" id="CHEBI:74544"/>
        <dbReference type="ChEBI" id="CHEBI:74937"/>
    </reaction>
    <physiologicalReaction direction="left-to-right" evidence="21">
        <dbReference type="Rhea" id="RHEA:37452"/>
    </physiologicalReaction>
</comment>
<comment type="function">
    <text evidence="18">Coenzyme A-dependent lysophosphatidic acid acyltransferase that catalyzes the transfer of an acyl group on a lysophosphatidic acid. Functions preferentially with 1-oleoyl-lysophosphatidic acid followed by 1-palmitoyl-lysophosphatidic acid, 1-stearoyl-lysophosphatidic acid and 1-arachidonoyl-lysophosphatidic acid as lipid acceptor. Functions preferentially with arachidonoyl-CoA followed by oleoyl-CoA as acyl group donors. Functions in phosphatidic acid biosynthesis. May regulate the cellular storage of triacylglycerol through activation of the phospholipase PNPLA2. Involved in keratinocyte differentiation. Regulates lipid droplet fusion.</text>
</comment>
<evidence type="ECO:0000256" key="13">
    <source>
        <dbReference type="ARBA" id="ARBA00023315"/>
    </source>
</evidence>
<comment type="catalytic activity">
    <reaction evidence="23">
        <text>1-(9Z-octadecenoyl)-sn-glycero-3-phosphate + (5Z,8Z,11Z,14Z)-eicosatetraenoyl-CoA = 1-(9Z)-octadecenoyl-2-(5Z,8Z,11Z,14Z)-eicosatetraenoyl-sn-glycero-3-phosphate + CoA</text>
        <dbReference type="Rhea" id="RHEA:37443"/>
        <dbReference type="ChEBI" id="CHEBI:57287"/>
        <dbReference type="ChEBI" id="CHEBI:57368"/>
        <dbReference type="ChEBI" id="CHEBI:74544"/>
        <dbReference type="ChEBI" id="CHEBI:74928"/>
    </reaction>
    <physiologicalReaction direction="left-to-right" evidence="23">
        <dbReference type="Rhea" id="RHEA:37444"/>
    </physiologicalReaction>
</comment>
<dbReference type="SUPFAM" id="SSF53474">
    <property type="entry name" value="alpha/beta-Hydrolases"/>
    <property type="match status" value="1"/>
</dbReference>
<comment type="catalytic activity">
    <reaction evidence="22">
        <text>1-(5Z,8Z,11Z,14Z-eicosatetraenoyl)-sn-glycero-3-phosphate + (9Z)-octadecenoyl-CoA = 1-(5Z,8Z,11Z,14Z)-eicosatetraenoyl-2-(9Z)-octadecenoyl-sn-glycero-3-phosphate + CoA</text>
        <dbReference type="Rhea" id="RHEA:37455"/>
        <dbReference type="ChEBI" id="CHEBI:57287"/>
        <dbReference type="ChEBI" id="CHEBI:57387"/>
        <dbReference type="ChEBI" id="CHEBI:74938"/>
        <dbReference type="ChEBI" id="CHEBI:74941"/>
    </reaction>
    <physiologicalReaction direction="left-to-right" evidence="22">
        <dbReference type="Rhea" id="RHEA:37456"/>
    </physiologicalReaction>
</comment>
<dbReference type="GO" id="GO:0055088">
    <property type="term" value="P:lipid homeostasis"/>
    <property type="evidence" value="ECO:0007669"/>
    <property type="project" value="TreeGrafter"/>
</dbReference>
<comment type="catalytic activity">
    <reaction evidence="2">
        <text>1-(9Z-octadecenoyl)-sn-glycero-3-phosphate + hexadecanoyl-CoA = 1-(9Z)-octadecenoyl-2-hexadecanoyl-sn-glycero-3-phosphate + CoA</text>
        <dbReference type="Rhea" id="RHEA:37143"/>
        <dbReference type="ChEBI" id="CHEBI:57287"/>
        <dbReference type="ChEBI" id="CHEBI:57379"/>
        <dbReference type="ChEBI" id="CHEBI:74544"/>
        <dbReference type="ChEBI" id="CHEBI:74551"/>
    </reaction>
    <physiologicalReaction direction="left-to-right" evidence="2">
        <dbReference type="Rhea" id="RHEA:37144"/>
    </physiologicalReaction>
</comment>
<comment type="subcellular location">
    <subcellularLocation>
        <location evidence="3">Cytoplasm</location>
    </subcellularLocation>
    <subcellularLocation>
        <location evidence="4">Lipid droplet</location>
    </subcellularLocation>
</comment>
<evidence type="ECO:0000313" key="26">
    <source>
        <dbReference type="EMBL" id="JAP83216.1"/>
    </source>
</evidence>
<evidence type="ECO:0000256" key="17">
    <source>
        <dbReference type="ARBA" id="ARBA00042413"/>
    </source>
</evidence>
<dbReference type="GO" id="GO:0030154">
    <property type="term" value="P:cell differentiation"/>
    <property type="evidence" value="ECO:0007669"/>
    <property type="project" value="UniProtKB-KW"/>
</dbReference>
<keyword evidence="7" id="KW-0444">Lipid biosynthesis</keyword>
<comment type="catalytic activity">
    <reaction evidence="19">
        <text>1-hexadecanoyl-sn-glycero-3-phosphate + (9Z)-octadecenoyl-CoA = 1-hexadecanoyl-2-(9Z-octadecenoyl)-sn-glycero-3-phosphate + CoA</text>
        <dbReference type="Rhea" id="RHEA:33187"/>
        <dbReference type="ChEBI" id="CHEBI:57287"/>
        <dbReference type="ChEBI" id="CHEBI:57387"/>
        <dbReference type="ChEBI" id="CHEBI:57518"/>
        <dbReference type="ChEBI" id="CHEBI:64839"/>
    </reaction>
    <physiologicalReaction direction="left-to-right" evidence="19">
        <dbReference type="Rhea" id="RHEA:33188"/>
    </physiologicalReaction>
</comment>
<keyword evidence="9" id="KW-0808">Transferase</keyword>
<protein>
    <recommendedName>
        <fullName evidence="16">1-acylglycerol-3-phosphate O-acyltransferase ABHD5</fullName>
        <ecNumber evidence="5">2.3.1.51</ecNumber>
    </recommendedName>
    <alternativeName>
        <fullName evidence="17">Abhydrolase domain-containing protein 5</fullName>
    </alternativeName>
</protein>
<evidence type="ECO:0000256" key="18">
    <source>
        <dbReference type="ARBA" id="ARBA00045357"/>
    </source>
</evidence>
<keyword evidence="6" id="KW-0963">Cytoplasm</keyword>
<keyword evidence="11" id="KW-0276">Fatty acid metabolism</keyword>
<dbReference type="FunFam" id="3.40.50.1820:FF:000019">
    <property type="entry name" value="1-acylglycerol-3-phosphate O-acyltransferase ABHD5"/>
    <property type="match status" value="1"/>
</dbReference>
<evidence type="ECO:0000256" key="24">
    <source>
        <dbReference type="ARBA" id="ARBA00049561"/>
    </source>
</evidence>
<keyword evidence="26" id="KW-0378">Hydrolase</keyword>
<evidence type="ECO:0000256" key="14">
    <source>
        <dbReference type="ARBA" id="ARBA00036296"/>
    </source>
</evidence>
<evidence type="ECO:0000256" key="6">
    <source>
        <dbReference type="ARBA" id="ARBA00022490"/>
    </source>
</evidence>
<evidence type="ECO:0000256" key="8">
    <source>
        <dbReference type="ARBA" id="ARBA00022677"/>
    </source>
</evidence>
<comment type="catalytic activity">
    <reaction evidence="14">
        <text>1-(9Z-octadecenoyl)-sn-glycero-3-phosphate + octadecanoyl-CoA = 1-(9Z-octadecenoyl)-2-octadecanoyl-sn-glycero-3-phosphate + CoA</text>
        <dbReference type="Rhea" id="RHEA:37147"/>
        <dbReference type="ChEBI" id="CHEBI:57287"/>
        <dbReference type="ChEBI" id="CHEBI:57394"/>
        <dbReference type="ChEBI" id="CHEBI:74544"/>
        <dbReference type="ChEBI" id="CHEBI:74552"/>
    </reaction>
    <physiologicalReaction direction="left-to-right" evidence="14">
        <dbReference type="Rhea" id="RHEA:37148"/>
    </physiologicalReaction>
</comment>